<evidence type="ECO:0000313" key="2">
    <source>
        <dbReference type="EMBL" id="EGG23225.1"/>
    </source>
</evidence>
<feature type="transmembrane region" description="Helical" evidence="1">
    <location>
        <begin position="262"/>
        <end position="282"/>
    </location>
</feature>
<feature type="transmembrane region" description="Helical" evidence="1">
    <location>
        <begin position="294"/>
        <end position="315"/>
    </location>
</feature>
<dbReference type="AlphaFoldDB" id="F4PL03"/>
<evidence type="ECO:0000256" key="1">
    <source>
        <dbReference type="SAM" id="Phobius"/>
    </source>
</evidence>
<dbReference type="RefSeq" id="XP_004361076.1">
    <property type="nucleotide sequence ID" value="XM_004361019.1"/>
</dbReference>
<keyword evidence="1" id="KW-1133">Transmembrane helix</keyword>
<protein>
    <submittedName>
        <fullName evidence="2">Uncharacterized protein</fullName>
    </submittedName>
</protein>
<evidence type="ECO:0000313" key="3">
    <source>
        <dbReference type="Proteomes" id="UP000007797"/>
    </source>
</evidence>
<dbReference type="GeneID" id="14874920"/>
<reference evidence="3" key="1">
    <citation type="journal article" date="2011" name="Genome Res.">
        <title>Phylogeny-wide analysis of social amoeba genomes highlights ancient origins for complex intercellular communication.</title>
        <authorList>
            <person name="Heidel A.J."/>
            <person name="Lawal H.M."/>
            <person name="Felder M."/>
            <person name="Schilde C."/>
            <person name="Helps N.R."/>
            <person name="Tunggal B."/>
            <person name="Rivero F."/>
            <person name="John U."/>
            <person name="Schleicher M."/>
            <person name="Eichinger L."/>
            <person name="Platzer M."/>
            <person name="Noegel A.A."/>
            <person name="Schaap P."/>
            <person name="Gloeckner G."/>
        </authorList>
    </citation>
    <scope>NUCLEOTIDE SEQUENCE [LARGE SCALE GENOMIC DNA]</scope>
    <source>
        <strain evidence="3">SH3</strain>
    </source>
</reference>
<gene>
    <name evidence="2" type="ORF">DFA_05357</name>
</gene>
<keyword evidence="3" id="KW-1185">Reference proteome</keyword>
<dbReference type="Proteomes" id="UP000007797">
    <property type="component" value="Unassembled WGS sequence"/>
</dbReference>
<dbReference type="SUPFAM" id="SSF54001">
    <property type="entry name" value="Cysteine proteinases"/>
    <property type="match status" value="1"/>
</dbReference>
<sequence length="339" mass="37448">MTERLNITRNRTSTTIHNQGSTQACWAHAIASCIRAAQTNKMDYEDIVQRLLLEMGSTEPQNSFGVLETKAEEYGVTTEYLQSAADVQNSIDASYRKENDGPTGILLKMTLRKSQWSYIGGQSFKKRSKIIWSDLLSNAGSAGPGNPDLGHSLSVTGYATQGSNFYLVCKSSWGGTKEFLLDTSTLSNKARYLEIKSIPSHNKLATTELSTFDVEAPSLQPPFRTEYSSSLPPKLTEVSSVVLGFSILIHVCWIILSGESHVLLSILIVAALICLALLAKEIKIQSKGIQRRMYGFLLDYFAMLLCLVFFIFDLYQARAAANPKPSNPIAYGRKSDYAV</sequence>
<dbReference type="EMBL" id="GL883008">
    <property type="protein sequence ID" value="EGG23225.1"/>
    <property type="molecule type" value="Genomic_DNA"/>
</dbReference>
<keyword evidence="1" id="KW-0472">Membrane</keyword>
<accession>F4PL03</accession>
<organism evidence="2 3">
    <name type="scientific">Cavenderia fasciculata</name>
    <name type="common">Slime mold</name>
    <name type="synonym">Dictyostelium fasciculatum</name>
    <dbReference type="NCBI Taxonomy" id="261658"/>
    <lineage>
        <taxon>Eukaryota</taxon>
        <taxon>Amoebozoa</taxon>
        <taxon>Evosea</taxon>
        <taxon>Eumycetozoa</taxon>
        <taxon>Dictyostelia</taxon>
        <taxon>Acytosteliales</taxon>
        <taxon>Cavenderiaceae</taxon>
        <taxon>Cavenderia</taxon>
    </lineage>
</organism>
<proteinExistence type="predicted"/>
<keyword evidence="1" id="KW-0812">Transmembrane</keyword>
<dbReference type="PROSITE" id="PS51257">
    <property type="entry name" value="PROKAR_LIPOPROTEIN"/>
    <property type="match status" value="1"/>
</dbReference>
<name>F4PL03_CACFS</name>
<dbReference type="KEGG" id="dfa:DFA_05357"/>
<feature type="transmembrane region" description="Helical" evidence="1">
    <location>
        <begin position="238"/>
        <end position="256"/>
    </location>
</feature>
<dbReference type="InterPro" id="IPR038765">
    <property type="entry name" value="Papain-like_cys_pep_sf"/>
</dbReference>